<protein>
    <submittedName>
        <fullName evidence="1">Uncharacterized protein</fullName>
    </submittedName>
</protein>
<evidence type="ECO:0000313" key="2">
    <source>
        <dbReference type="Proteomes" id="UP001055172"/>
    </source>
</evidence>
<dbReference type="Proteomes" id="UP001055172">
    <property type="component" value="Unassembled WGS sequence"/>
</dbReference>
<sequence>MQDDGANRHGSGFQMSLYLAPSSRIVYPQERNRRGKREAIGGGHHTMQGAKNAFFQLAPDDGASDNL</sequence>
<organism evidence="1 2">
    <name type="scientific">Colletotrichum liriopes</name>
    <dbReference type="NCBI Taxonomy" id="708192"/>
    <lineage>
        <taxon>Eukaryota</taxon>
        <taxon>Fungi</taxon>
        <taxon>Dikarya</taxon>
        <taxon>Ascomycota</taxon>
        <taxon>Pezizomycotina</taxon>
        <taxon>Sordariomycetes</taxon>
        <taxon>Hypocreomycetidae</taxon>
        <taxon>Glomerellales</taxon>
        <taxon>Glomerellaceae</taxon>
        <taxon>Colletotrichum</taxon>
        <taxon>Colletotrichum spaethianum species complex</taxon>
    </lineage>
</organism>
<evidence type="ECO:0000313" key="1">
    <source>
        <dbReference type="EMBL" id="GJC89271.1"/>
    </source>
</evidence>
<reference evidence="1 2" key="1">
    <citation type="submission" date="2021-07" db="EMBL/GenBank/DDBJ databases">
        <title>Genome data of Colletotrichum spaethianum.</title>
        <authorList>
            <person name="Utami Y.D."/>
            <person name="Hiruma K."/>
        </authorList>
    </citation>
    <scope>NUCLEOTIDE SEQUENCE [LARGE SCALE GENOMIC DNA]</scope>
    <source>
        <strain evidence="1 2">MAFF 242679</strain>
    </source>
</reference>
<gene>
    <name evidence="1" type="ORF">ColLi_12109</name>
</gene>
<proteinExistence type="predicted"/>
<name>A0AA37GZL6_9PEZI</name>
<dbReference type="EMBL" id="BPPX01000039">
    <property type="protein sequence ID" value="GJC89271.1"/>
    <property type="molecule type" value="Genomic_DNA"/>
</dbReference>
<accession>A0AA37GZL6</accession>
<comment type="caution">
    <text evidence="1">The sequence shown here is derived from an EMBL/GenBank/DDBJ whole genome shotgun (WGS) entry which is preliminary data.</text>
</comment>
<dbReference type="AlphaFoldDB" id="A0AA37GZL6"/>
<keyword evidence="2" id="KW-1185">Reference proteome</keyword>